<comment type="caution">
    <text evidence="7">The sequence shown here is derived from an EMBL/GenBank/DDBJ whole genome shotgun (WGS) entry which is preliminary data.</text>
</comment>
<dbReference type="SUPFAM" id="SSF52540">
    <property type="entry name" value="P-loop containing nucleoside triphosphate hydrolases"/>
    <property type="match status" value="1"/>
</dbReference>
<sequence length="1199" mass="137012">MPGKTVKSEPASVRVKEEKVRRTRAAEQEQANAHAGANGNGAYDEDQDAQGDENDDEEESEGSSRGQKRSRVNEEGDARPSPAPNGSQVSEAGPSQHRERVKTQPRDVDGFIPGSIMRIQLRNFVTYDWVEFRPGPFLNMILGPNGTGKSSIACAICLGLNWPPSVLGRASELNSFVKMGKEDGHIEIELKGSIGKPNLVIRRNLRANSKGSTFTLNGQSASGREINNKMAELNVQIGNLCSFLPQDKVSEFAAMSPQQLLKETQRAAGDERLTAWHDTLISAGKELKQLQELMTNERDQLKVMQERNEGLERDVQRYNERKKIEHDIELLTILVPVSQYREKRDECMRIKEIKQALHKKVVKLKERNAPAHALLKTLETQFAKMGQERDNAKKTIQAKFNKMKVRWEASEKLDSEMEDQTMRLERLKSEEKDRFKKIKRLEVDAGKMQAQLEQELEVENIEDVVNEQRQLNLERQDVILRSEAAKDKIQRVLDQKAEQKNLVERGNHQLRQLDDVEGQKLRMFQNWDKDHFDALMWLRNNKDKFQMEVFEPPVICLTVPNKNFVDAVEACFSANQLKTFVPQCQADFDTFNNYLHSREVLGRKVRINTWYRPNSQVAPPPMSREELAHLGFDGYAMDYVECPDGLRYFLQREAQLHRTAIGLNAPRVKLQQAMEAVVRIGPNGQGSSGASFIAGMTMNQVSRSRYGRRAVQTMARDIRRARNLGGVSVDQEFLAKTNNSIREAQQQLEMLSEQEGAAKAEYTAIIEEDKVFKERKAALDARKKAIVDANNERGILKAKFDRATKELAHLRSIPSAEQETKKVRAKLLDIAKKRIAIVKEYLSLVHSVTQEQMQVTQLGLRYTQISANKAALKELCEKKDERFNRALAEFARVNEEYDQLKAETKAALDESRDLLDESSEQVRQDFNEIDSARNHWQKQCEIAAKEGEEPPPKPEDLEQRTTAELLAELEEQRNRLELNLNTNPGVVEQYERRKQEIENMTKTLDEKQKKADKIDRNIKSARENWKPALETLVGSIGKKFSAAFDRIGCAGEIRISENEDYEKWAIDILVKFRDSEKLQLLTGQRQSGGERSLTTILYLMSLTEEARAPFSLVDEINQGMDQRAERNVHNSMVEVTCKPDSAQYFLITPKLLPDLNYHERMRILCVNNGEWLPERHGLGNLMNMINNHVAIRGRPQGQH</sequence>
<feature type="region of interest" description="Disordered" evidence="5">
    <location>
        <begin position="1"/>
        <end position="109"/>
    </location>
</feature>
<evidence type="ECO:0000256" key="2">
    <source>
        <dbReference type="ARBA" id="ARBA00018687"/>
    </source>
</evidence>
<feature type="compositionally biased region" description="Low complexity" evidence="5">
    <location>
        <begin position="28"/>
        <end position="42"/>
    </location>
</feature>
<comment type="similarity">
    <text evidence="1">Belongs to the SMC family. SMC5 subfamily.</text>
</comment>
<feature type="coiled-coil region" evidence="4">
    <location>
        <begin position="734"/>
        <end position="761"/>
    </location>
</feature>
<accession>A0ABR3J3Z1</accession>
<gene>
    <name evidence="7" type="ORF">HGRIS_010317</name>
</gene>
<feature type="compositionally biased region" description="Acidic residues" evidence="5">
    <location>
        <begin position="43"/>
        <end position="61"/>
    </location>
</feature>
<protein>
    <recommendedName>
        <fullName evidence="2">Structural maintenance of chromosomes protein 5</fullName>
    </recommendedName>
</protein>
<feature type="coiled-coil region" evidence="4">
    <location>
        <begin position="280"/>
        <end position="321"/>
    </location>
</feature>
<dbReference type="EMBL" id="JASNQZ010000012">
    <property type="protein sequence ID" value="KAL0950349.1"/>
    <property type="molecule type" value="Genomic_DNA"/>
</dbReference>
<evidence type="ECO:0000259" key="6">
    <source>
        <dbReference type="Pfam" id="PF02463"/>
    </source>
</evidence>
<feature type="coiled-coil region" evidence="4">
    <location>
        <begin position="959"/>
        <end position="1024"/>
    </location>
</feature>
<dbReference type="Pfam" id="PF02463">
    <property type="entry name" value="SMC_N"/>
    <property type="match status" value="1"/>
</dbReference>
<dbReference type="Gene3D" id="3.40.50.300">
    <property type="entry name" value="P-loop containing nucleotide triphosphate hydrolases"/>
    <property type="match status" value="2"/>
</dbReference>
<dbReference type="InterPro" id="IPR027417">
    <property type="entry name" value="P-loop_NTPase"/>
</dbReference>
<keyword evidence="3 4" id="KW-0175">Coiled coil</keyword>
<evidence type="ECO:0000313" key="8">
    <source>
        <dbReference type="Proteomes" id="UP001556367"/>
    </source>
</evidence>
<feature type="compositionally biased region" description="Basic and acidic residues" evidence="5">
    <location>
        <begin position="14"/>
        <end position="27"/>
    </location>
</feature>
<dbReference type="Proteomes" id="UP001556367">
    <property type="component" value="Unassembled WGS sequence"/>
</dbReference>
<evidence type="ECO:0000313" key="7">
    <source>
        <dbReference type="EMBL" id="KAL0950349.1"/>
    </source>
</evidence>
<dbReference type="InterPro" id="IPR003395">
    <property type="entry name" value="RecF/RecN/SMC_N"/>
</dbReference>
<feature type="coiled-coil region" evidence="4">
    <location>
        <begin position="375"/>
        <end position="458"/>
    </location>
</feature>
<reference evidence="8" key="1">
    <citation type="submission" date="2024-06" db="EMBL/GenBank/DDBJ databases">
        <title>Multi-omics analyses provide insights into the biosynthesis of the anticancer antibiotic pleurotin in Hohenbuehelia grisea.</title>
        <authorList>
            <person name="Weaver J.A."/>
            <person name="Alberti F."/>
        </authorList>
    </citation>
    <scope>NUCLEOTIDE SEQUENCE [LARGE SCALE GENOMIC DNA]</scope>
    <source>
        <strain evidence="8">T-177</strain>
    </source>
</reference>
<feature type="coiled-coil region" evidence="4">
    <location>
        <begin position="883"/>
        <end position="921"/>
    </location>
</feature>
<proteinExistence type="inferred from homology"/>
<evidence type="ECO:0000256" key="4">
    <source>
        <dbReference type="SAM" id="Coils"/>
    </source>
</evidence>
<feature type="domain" description="RecF/RecN/SMC N-terminal" evidence="6">
    <location>
        <begin position="116"/>
        <end position="1148"/>
    </location>
</feature>
<keyword evidence="8" id="KW-1185">Reference proteome</keyword>
<organism evidence="7 8">
    <name type="scientific">Hohenbuehelia grisea</name>
    <dbReference type="NCBI Taxonomy" id="104357"/>
    <lineage>
        <taxon>Eukaryota</taxon>
        <taxon>Fungi</taxon>
        <taxon>Dikarya</taxon>
        <taxon>Basidiomycota</taxon>
        <taxon>Agaricomycotina</taxon>
        <taxon>Agaricomycetes</taxon>
        <taxon>Agaricomycetidae</taxon>
        <taxon>Agaricales</taxon>
        <taxon>Pleurotineae</taxon>
        <taxon>Pleurotaceae</taxon>
        <taxon>Hohenbuehelia</taxon>
    </lineage>
</organism>
<name>A0ABR3J3Z1_9AGAR</name>
<dbReference type="PANTHER" id="PTHR45916">
    <property type="entry name" value="STRUCTURAL MAINTENANCE OF CHROMOSOMES PROTEIN 5"/>
    <property type="match status" value="1"/>
</dbReference>
<feature type="compositionally biased region" description="Basic and acidic residues" evidence="5">
    <location>
        <begin position="96"/>
        <end position="109"/>
    </location>
</feature>
<dbReference type="PANTHER" id="PTHR45916:SF1">
    <property type="entry name" value="STRUCTURAL MAINTENANCE OF CHROMOSOMES PROTEIN 5"/>
    <property type="match status" value="1"/>
</dbReference>
<evidence type="ECO:0000256" key="5">
    <source>
        <dbReference type="SAM" id="MobiDB-lite"/>
    </source>
</evidence>
<evidence type="ECO:0000256" key="1">
    <source>
        <dbReference type="ARBA" id="ARBA00010171"/>
    </source>
</evidence>
<evidence type="ECO:0000256" key="3">
    <source>
        <dbReference type="ARBA" id="ARBA00023054"/>
    </source>
</evidence>